<protein>
    <submittedName>
        <fullName evidence="1">Uncharacterized protein</fullName>
    </submittedName>
</protein>
<proteinExistence type="predicted"/>
<name>A0A6B2LFC0_9EUKA</name>
<dbReference type="EMBL" id="GIBP01006568">
    <property type="protein sequence ID" value="NDV35537.1"/>
    <property type="molecule type" value="Transcribed_RNA"/>
</dbReference>
<dbReference type="AlphaFoldDB" id="A0A6B2LFC0"/>
<reference evidence="1" key="1">
    <citation type="journal article" date="2020" name="J. Eukaryot. Microbiol.">
        <title>De novo Sequencing, Assembly and Annotation of the Transcriptome for the Free-Living Testate Amoeba Arcella intermedia.</title>
        <authorList>
            <person name="Ribeiro G.M."/>
            <person name="Porfirio-Sousa A.L."/>
            <person name="Maurer-Alcala X.X."/>
            <person name="Katz L.A."/>
            <person name="Lahr D.J.G."/>
        </authorList>
    </citation>
    <scope>NUCLEOTIDE SEQUENCE</scope>
</reference>
<accession>A0A6B2LFC0</accession>
<organism evidence="1">
    <name type="scientific">Arcella intermedia</name>
    <dbReference type="NCBI Taxonomy" id="1963864"/>
    <lineage>
        <taxon>Eukaryota</taxon>
        <taxon>Amoebozoa</taxon>
        <taxon>Tubulinea</taxon>
        <taxon>Elardia</taxon>
        <taxon>Arcellinida</taxon>
        <taxon>Sphaerothecina</taxon>
        <taxon>Arcellidae</taxon>
        <taxon>Arcella</taxon>
    </lineage>
</organism>
<sequence>MSGINNLKEFVTLQTGTSHQKPINVGLLSELHAVLAIDATTIDDADLVGHALAHVLAEVLADLGVDSLGNLRGGHFAGANGPHGFVGNHHRAPLRGLQGLQHLQLRKDHLLRLPGLPLRQGLAAAEDHPQAALQRKARLLPNHPNVLLEDMPPLRVPQDDPLDPDIAQLLRARLAREGPRGVFPAVLRGERDVRAQEGLDEGEIDVRRGHQDLSGAVLGEVDLRHQGLDGLRLAVQLPIASHKKSTTGHVF</sequence>
<evidence type="ECO:0000313" key="1">
    <source>
        <dbReference type="EMBL" id="NDV35537.1"/>
    </source>
</evidence>